<dbReference type="GO" id="GO:0000139">
    <property type="term" value="C:Golgi membrane"/>
    <property type="evidence" value="ECO:0007669"/>
    <property type="project" value="UniProtKB-SubCell"/>
</dbReference>
<keyword evidence="19" id="KW-1185">Reference proteome</keyword>
<keyword evidence="9 17" id="KW-1133">Transmembrane helix</keyword>
<evidence type="ECO:0000256" key="5">
    <source>
        <dbReference type="ARBA" id="ARBA00022679"/>
    </source>
</evidence>
<keyword evidence="11 17" id="KW-0472">Membrane</keyword>
<dbReference type="InterPro" id="IPR052261">
    <property type="entry name" value="Glycosyltransferase_13"/>
</dbReference>
<keyword evidence="5 18" id="KW-0808">Transferase</keyword>
<evidence type="ECO:0000256" key="10">
    <source>
        <dbReference type="ARBA" id="ARBA00023034"/>
    </source>
</evidence>
<proteinExistence type="inferred from homology"/>
<evidence type="ECO:0000256" key="2">
    <source>
        <dbReference type="ARBA" id="ARBA00004922"/>
    </source>
</evidence>
<dbReference type="InterPro" id="IPR029044">
    <property type="entry name" value="Nucleotide-diphossugar_trans"/>
</dbReference>
<dbReference type="EC" id="2.4.1.101" evidence="14 17"/>
<evidence type="ECO:0000256" key="7">
    <source>
        <dbReference type="ARBA" id="ARBA00022723"/>
    </source>
</evidence>
<dbReference type="AlphaFoldDB" id="A0A0C2IWL5"/>
<evidence type="ECO:0000256" key="1">
    <source>
        <dbReference type="ARBA" id="ARBA00004323"/>
    </source>
</evidence>
<keyword evidence="6 17" id="KW-0812">Transmembrane</keyword>
<keyword evidence="12 17" id="KW-0464">Manganese</keyword>
<comment type="catalytic activity">
    <reaction evidence="16 17">
        <text>N(4)-(alpha-D-Man-(1-&gt;3)-[alpha-D-Man-(1-&gt;3)-[alpha-D-Man-(1-&gt;6)]-alpha-D-Man-(1-&gt;6)]-beta-D-Man-(1-&gt;4)-beta-D-GlcNAc-(1-&gt;4)-beta-D-GlcNAc)-L-asparaginyl-[protein] (N-glucan mannose isomer 5A1,2) + UDP-N-acetyl-alpha-D-glucosamine = N(4)-{beta-D-GlcNAc-(1-&gt;2)-alpha-D-Man-(1-&gt;3)-[alpha-D-Man-(1-&gt;3)-[alpha-D-Man-(1-&gt;6)]-alpha-D-Man-(1-&gt;6)]-beta-D-Man-(1-&gt;4)-beta-D-GlcNAc-(1-&gt;4)-beta-D-GlcNAc}-L-asparaginyl-[protein] + UDP + H(+)</text>
        <dbReference type="Rhea" id="RHEA:11456"/>
        <dbReference type="Rhea" id="RHEA-COMP:14367"/>
        <dbReference type="Rhea" id="RHEA-COMP:14368"/>
        <dbReference type="ChEBI" id="CHEBI:15378"/>
        <dbReference type="ChEBI" id="CHEBI:57705"/>
        <dbReference type="ChEBI" id="CHEBI:58223"/>
        <dbReference type="ChEBI" id="CHEBI:59087"/>
        <dbReference type="ChEBI" id="CHEBI:60625"/>
        <dbReference type="EC" id="2.4.1.101"/>
    </reaction>
</comment>
<feature type="transmembrane region" description="Helical" evidence="17">
    <location>
        <begin position="20"/>
        <end position="38"/>
    </location>
</feature>
<evidence type="ECO:0000256" key="13">
    <source>
        <dbReference type="ARBA" id="ARBA00037706"/>
    </source>
</evidence>
<dbReference type="PANTHER" id="PTHR10468:SF0">
    <property type="entry name" value="ALPHA-1,3-MANNOSYL-GLYCOPROTEIN 2-BETA-N-ACETYLGLUCOSAMINYLTRANSFERASE"/>
    <property type="match status" value="1"/>
</dbReference>
<accession>A0A0C2IWL5</accession>
<organism evidence="18 19">
    <name type="scientific">Thelohanellus kitauei</name>
    <name type="common">Myxosporean</name>
    <dbReference type="NCBI Taxonomy" id="669202"/>
    <lineage>
        <taxon>Eukaryota</taxon>
        <taxon>Metazoa</taxon>
        <taxon>Cnidaria</taxon>
        <taxon>Myxozoa</taxon>
        <taxon>Myxosporea</taxon>
        <taxon>Bivalvulida</taxon>
        <taxon>Platysporina</taxon>
        <taxon>Myxobolidae</taxon>
        <taxon>Thelohanellus</taxon>
    </lineage>
</organism>
<sequence>MLPNMRRFDKKWPVLRRWPFLKLMLMVLVVLFVVNILYSSANLYNERDFSRSSSDATNNTSSAKELKTSIAVVVVSCHRSDVSECLDSIMNANGFSTLPFDYYISQGCRNEKVSTLVKTYHNFTYMEFIPSNVYNPGYISMSWHFKSFLTKIFDELQYPKVILIEDDLLISADFFEYFMKMKDLLDIDETVLCISAWNDNGYHKYAHDTYTFQRTEFFPGYGWMITKKLWDEIKNGWPDRYWDEYFRNPLISKGRSCVYPEVSRTENIGKFGTSGTDFYLKYILPIKRNTQKLNYDEIQIENLTIEKYTASFIELYQKAIPVNITHYDAILTFANHSYYKIEFKGRESYQELCNKFDITYSTRYHIPRTSYHKITLLNLGTHKVFLYPSSDSLELDEKN</sequence>
<dbReference type="Pfam" id="PF03071">
    <property type="entry name" value="GNT-I"/>
    <property type="match status" value="1"/>
</dbReference>
<comment type="pathway">
    <text evidence="2 17">Protein modification; protein glycosylation.</text>
</comment>
<name>A0A0C2IWL5_THEKT</name>
<dbReference type="EMBL" id="JWZT01005356">
    <property type="protein sequence ID" value="KII61272.1"/>
    <property type="molecule type" value="Genomic_DNA"/>
</dbReference>
<evidence type="ECO:0000256" key="9">
    <source>
        <dbReference type="ARBA" id="ARBA00022989"/>
    </source>
</evidence>
<evidence type="ECO:0000256" key="3">
    <source>
        <dbReference type="ARBA" id="ARBA00006492"/>
    </source>
</evidence>
<dbReference type="Gene3D" id="3.90.550.10">
    <property type="entry name" value="Spore Coat Polysaccharide Biosynthesis Protein SpsA, Chain A"/>
    <property type="match status" value="1"/>
</dbReference>
<comment type="similarity">
    <text evidence="3 17">Belongs to the glycosyltransferase 13 family.</text>
</comment>
<evidence type="ECO:0000256" key="8">
    <source>
        <dbReference type="ARBA" id="ARBA00022968"/>
    </source>
</evidence>
<evidence type="ECO:0000313" key="19">
    <source>
        <dbReference type="Proteomes" id="UP000031668"/>
    </source>
</evidence>
<dbReference type="GO" id="GO:0030145">
    <property type="term" value="F:manganese ion binding"/>
    <property type="evidence" value="ECO:0007669"/>
    <property type="project" value="UniProtKB-UniRule"/>
</dbReference>
<dbReference type="OrthoDB" id="440755at2759"/>
<evidence type="ECO:0000313" key="18">
    <source>
        <dbReference type="EMBL" id="KII61272.1"/>
    </source>
</evidence>
<dbReference type="GO" id="GO:0003827">
    <property type="term" value="F:alpha-1,3-mannosylglycoprotein 2-beta-N-acetylglucosaminyltransferase activity"/>
    <property type="evidence" value="ECO:0007669"/>
    <property type="project" value="UniProtKB-UniRule"/>
</dbReference>
<evidence type="ECO:0000256" key="4">
    <source>
        <dbReference type="ARBA" id="ARBA00022676"/>
    </source>
</evidence>
<keyword evidence="8 17" id="KW-0735">Signal-anchor</keyword>
<dbReference type="InterPro" id="IPR004139">
    <property type="entry name" value="Glyco_trans_13"/>
</dbReference>
<reference evidence="18 19" key="1">
    <citation type="journal article" date="2014" name="Genome Biol. Evol.">
        <title>The genome of the myxosporean Thelohanellus kitauei shows adaptations to nutrient acquisition within its fish host.</title>
        <authorList>
            <person name="Yang Y."/>
            <person name="Xiong J."/>
            <person name="Zhou Z."/>
            <person name="Huo F."/>
            <person name="Miao W."/>
            <person name="Ran C."/>
            <person name="Liu Y."/>
            <person name="Zhang J."/>
            <person name="Feng J."/>
            <person name="Wang M."/>
            <person name="Wang M."/>
            <person name="Wang L."/>
            <person name="Yao B."/>
        </authorList>
    </citation>
    <scope>NUCLEOTIDE SEQUENCE [LARGE SCALE GENOMIC DNA]</scope>
    <source>
        <strain evidence="18">Wuqing</strain>
    </source>
</reference>
<comment type="subcellular location">
    <subcellularLocation>
        <location evidence="1 17">Golgi apparatus membrane</location>
        <topology evidence="1 17">Single-pass type II membrane protein</topology>
    </subcellularLocation>
</comment>
<dbReference type="Gene3D" id="3.10.180.20">
    <property type="entry name" value="N-Acetylglucosaminyltransferase I, Domain 2"/>
    <property type="match status" value="1"/>
</dbReference>
<dbReference type="OMA" id="SHLVEYR"/>
<gene>
    <name evidence="18" type="ORF">RF11_03068</name>
</gene>
<evidence type="ECO:0000256" key="16">
    <source>
        <dbReference type="ARBA" id="ARBA00049421"/>
    </source>
</evidence>
<comment type="function">
    <text evidence="13 17">Initiates complex N-linked carbohydrate formation. Essential for the conversion of high-mannose to hybrid and complex N-glycans.</text>
</comment>
<evidence type="ECO:0000256" key="12">
    <source>
        <dbReference type="ARBA" id="ARBA00023211"/>
    </source>
</evidence>
<evidence type="ECO:0000256" key="14">
    <source>
        <dbReference type="ARBA" id="ARBA00038949"/>
    </source>
</evidence>
<keyword evidence="7 17" id="KW-0479">Metal-binding</keyword>
<keyword evidence="4 17" id="KW-0328">Glycosyltransferase</keyword>
<dbReference type="SUPFAM" id="SSF53448">
    <property type="entry name" value="Nucleotide-diphospho-sugar transferases"/>
    <property type="match status" value="1"/>
</dbReference>
<comment type="cofactor">
    <cofactor evidence="17">
        <name>Mn(2+)</name>
        <dbReference type="ChEBI" id="CHEBI:29035"/>
    </cofactor>
    <text evidence="17">The cofactor is mostly bound to the substrate.</text>
</comment>
<protein>
    <recommendedName>
        <fullName evidence="14 17">Alpha-1,3-mannosyl-glycoprotein 2-beta-N-acetylglucosaminyltransferase</fullName>
        <shortName evidence="17">GNT-I</shortName>
        <shortName evidence="17">GlcNAc-T I</shortName>
        <ecNumber evidence="14 17">2.4.1.101</ecNumber>
    </recommendedName>
    <alternativeName>
        <fullName evidence="15 17">N-glycosyl-oligosaccharide-glycoprotein N-acetylglucosaminyltransferase I</fullName>
    </alternativeName>
</protein>
<dbReference type="UniPathway" id="UPA00378"/>
<evidence type="ECO:0000256" key="17">
    <source>
        <dbReference type="RuleBase" id="RU368119"/>
    </source>
</evidence>
<evidence type="ECO:0000256" key="11">
    <source>
        <dbReference type="ARBA" id="ARBA00023136"/>
    </source>
</evidence>
<dbReference type="Proteomes" id="UP000031668">
    <property type="component" value="Unassembled WGS sequence"/>
</dbReference>
<evidence type="ECO:0000256" key="15">
    <source>
        <dbReference type="ARBA" id="ARBA00041712"/>
    </source>
</evidence>
<evidence type="ECO:0000256" key="6">
    <source>
        <dbReference type="ARBA" id="ARBA00022692"/>
    </source>
</evidence>
<keyword evidence="10 17" id="KW-0333">Golgi apparatus</keyword>
<dbReference type="FunFam" id="3.90.550.10:FF:000252">
    <property type="entry name" value="Protein O-linked-mannose beta-1,2-N-acetylglucosaminyltransferase 1"/>
    <property type="match status" value="1"/>
</dbReference>
<dbReference type="PANTHER" id="PTHR10468">
    <property type="entry name" value="PROTEIN O-LINKED-MANNOSE BETA-1,2-N-ACETYLGLUCOSAMINYLTRANSFERASE 1/ALPHA-1,3-MANNOSYL-GLYCOPROTEIN 2-BETA-N-ACETYLGLUCOSAMINYLTRANSFERASE"/>
    <property type="match status" value="1"/>
</dbReference>
<comment type="caution">
    <text evidence="18">The sequence shown here is derived from an EMBL/GenBank/DDBJ whole genome shotgun (WGS) entry which is preliminary data.</text>
</comment>